<dbReference type="RefSeq" id="WP_323248809.1">
    <property type="nucleotide sequence ID" value="NZ_JAYFUL010000012.1"/>
</dbReference>
<keyword evidence="2" id="KW-1185">Reference proteome</keyword>
<name>A0ABU5QLV9_9BACT</name>
<protein>
    <recommendedName>
        <fullName evidence="3">DUF2281 domain-containing protein</fullName>
    </recommendedName>
</protein>
<comment type="caution">
    <text evidence="1">The sequence shown here is derived from an EMBL/GenBank/DDBJ whole genome shotgun (WGS) entry which is preliminary data.</text>
</comment>
<evidence type="ECO:0000313" key="2">
    <source>
        <dbReference type="Proteomes" id="UP001304671"/>
    </source>
</evidence>
<dbReference type="EMBL" id="JAYFUL010000012">
    <property type="protein sequence ID" value="MEA5258018.1"/>
    <property type="molecule type" value="Genomic_DNA"/>
</dbReference>
<organism evidence="1 2">
    <name type="scientific">Arcicella aquatica</name>
    <dbReference type="NCBI Taxonomy" id="217141"/>
    <lineage>
        <taxon>Bacteria</taxon>
        <taxon>Pseudomonadati</taxon>
        <taxon>Bacteroidota</taxon>
        <taxon>Cytophagia</taxon>
        <taxon>Cytophagales</taxon>
        <taxon>Flectobacillaceae</taxon>
        <taxon>Arcicella</taxon>
    </lineage>
</organism>
<reference evidence="1 2" key="1">
    <citation type="submission" date="2023-12" db="EMBL/GenBank/DDBJ databases">
        <title>Novel species of the genus Arcicella isolated from rivers.</title>
        <authorList>
            <person name="Lu H."/>
        </authorList>
    </citation>
    <scope>NUCLEOTIDE SEQUENCE [LARGE SCALE GENOMIC DNA]</scope>
    <source>
        <strain evidence="1 2">LMG 21963</strain>
    </source>
</reference>
<dbReference type="Proteomes" id="UP001304671">
    <property type="component" value="Unassembled WGS sequence"/>
</dbReference>
<proteinExistence type="predicted"/>
<accession>A0ABU5QLV9</accession>
<sequence length="77" mass="8579">MYAAINGVFENGQLTLQEAPPTKKKTRVLVMFLEEIETTKGEEVIKKKGIKLGSLASKGYSIPDDFNAPLDDLKDYM</sequence>
<evidence type="ECO:0008006" key="3">
    <source>
        <dbReference type="Google" id="ProtNLM"/>
    </source>
</evidence>
<gene>
    <name evidence="1" type="ORF">VB264_09500</name>
</gene>
<evidence type="ECO:0000313" key="1">
    <source>
        <dbReference type="EMBL" id="MEA5258018.1"/>
    </source>
</evidence>